<name>A0A7W9A2X4_9CAUL</name>
<keyword evidence="1" id="KW-0732">Signal</keyword>
<dbReference type="RefSeq" id="WP_123288109.1">
    <property type="nucleotide sequence ID" value="NZ_JACIJB010000003.1"/>
</dbReference>
<dbReference type="PROSITE" id="PS51257">
    <property type="entry name" value="PROKAR_LIPOPROTEIN"/>
    <property type="match status" value="1"/>
</dbReference>
<evidence type="ECO:0000313" key="3">
    <source>
        <dbReference type="EMBL" id="MBB5660404.1"/>
    </source>
</evidence>
<feature type="domain" description="YMGG-like Gly-zipper" evidence="2">
    <location>
        <begin position="32"/>
        <end position="77"/>
    </location>
</feature>
<feature type="signal peptide" evidence="1">
    <location>
        <begin position="1"/>
        <end position="19"/>
    </location>
</feature>
<evidence type="ECO:0000256" key="1">
    <source>
        <dbReference type="SAM" id="SignalP"/>
    </source>
</evidence>
<dbReference type="EMBL" id="JACIJB010000003">
    <property type="protein sequence ID" value="MBB5660404.1"/>
    <property type="molecule type" value="Genomic_DNA"/>
</dbReference>
<reference evidence="3 4" key="1">
    <citation type="submission" date="2020-08" db="EMBL/GenBank/DDBJ databases">
        <title>Genomic Encyclopedia of Type Strains, Phase IV (KMG-IV): sequencing the most valuable type-strain genomes for metagenomic binning, comparative biology and taxonomic classification.</title>
        <authorList>
            <person name="Goeker M."/>
        </authorList>
    </citation>
    <scope>NUCLEOTIDE SEQUENCE [LARGE SCALE GENOMIC DNA]</scope>
    <source>
        <strain evidence="3 4">DSM 24448</strain>
    </source>
</reference>
<dbReference type="Pfam" id="PF13441">
    <property type="entry name" value="Gly-zipper_YMGG"/>
    <property type="match status" value="1"/>
</dbReference>
<dbReference type="OrthoDB" id="7205966at2"/>
<feature type="chain" id="PRO_5030617664" evidence="1">
    <location>
        <begin position="20"/>
        <end position="116"/>
    </location>
</feature>
<comment type="caution">
    <text evidence="3">The sequence shown here is derived from an EMBL/GenBank/DDBJ whole genome shotgun (WGS) entry which is preliminary data.</text>
</comment>
<accession>A0A7W9A2X4</accession>
<sequence length="116" mass="11861">MKKVFLAVAAAGLLTSACASDPYGNPNQTVRQGAAGAAIGAVAGAIIGNNVGDGSAGTGAAIGAAVGGAAGAIRGSQQDRANQRRNYDQQRGAYYYCYPEGDCYWEDGTRRNPPRY</sequence>
<evidence type="ECO:0000313" key="4">
    <source>
        <dbReference type="Proteomes" id="UP000548978"/>
    </source>
</evidence>
<proteinExistence type="predicted"/>
<protein>
    <submittedName>
        <fullName evidence="3">Phage tail tape-measure protein</fullName>
    </submittedName>
</protein>
<organism evidence="3 4">
    <name type="scientific">Brevundimonas halotolerans</name>
    <dbReference type="NCBI Taxonomy" id="69670"/>
    <lineage>
        <taxon>Bacteria</taxon>
        <taxon>Pseudomonadati</taxon>
        <taxon>Pseudomonadota</taxon>
        <taxon>Alphaproteobacteria</taxon>
        <taxon>Caulobacterales</taxon>
        <taxon>Caulobacteraceae</taxon>
        <taxon>Brevundimonas</taxon>
    </lineage>
</organism>
<gene>
    <name evidence="3" type="ORF">FHS65_001149</name>
</gene>
<dbReference type="Proteomes" id="UP000548978">
    <property type="component" value="Unassembled WGS sequence"/>
</dbReference>
<evidence type="ECO:0000259" key="2">
    <source>
        <dbReference type="Pfam" id="PF13441"/>
    </source>
</evidence>
<dbReference type="InterPro" id="IPR027367">
    <property type="entry name" value="Gly-zipper_YMGG"/>
</dbReference>
<keyword evidence="4" id="KW-1185">Reference proteome</keyword>
<dbReference type="AlphaFoldDB" id="A0A7W9A2X4"/>